<evidence type="ECO:0000313" key="5">
    <source>
        <dbReference type="EMBL" id="MEI4279513.1"/>
    </source>
</evidence>
<keyword evidence="2" id="KW-0479">Metal-binding</keyword>
<dbReference type="PANTHER" id="PTHR24305:SF166">
    <property type="entry name" value="CYTOCHROME P450 12A4, MITOCHONDRIAL-RELATED"/>
    <property type="match status" value="1"/>
</dbReference>
<dbReference type="Proteomes" id="UP001373496">
    <property type="component" value="Unassembled WGS sequence"/>
</dbReference>
<comment type="caution">
    <text evidence="5">The sequence shown here is derived from an EMBL/GenBank/DDBJ whole genome shotgun (WGS) entry which is preliminary data.</text>
</comment>
<evidence type="ECO:0000256" key="4">
    <source>
        <dbReference type="SAM" id="MobiDB-lite"/>
    </source>
</evidence>
<protein>
    <submittedName>
        <fullName evidence="5">Cytochrome P450</fullName>
    </submittedName>
</protein>
<dbReference type="InterPro" id="IPR050121">
    <property type="entry name" value="Cytochrome_P450_monoxygenase"/>
</dbReference>
<evidence type="ECO:0000256" key="1">
    <source>
        <dbReference type="ARBA" id="ARBA00010617"/>
    </source>
</evidence>
<proteinExistence type="inferred from homology"/>
<sequence>MVEQAQHDRAVEEPGTSSAAPVRLGAGGTARLVAGVLAPMLAQGIIVRRPAVVRLLDRWQGDDRAVRALQRARARYGRGPLVLRIPGRSVALLTGAQDAARVLAGSPEPFAPATTEKRAALQHFQPGGVLISDGAPRAARRRWNEDVLQLDVPLHEQAAAIGAVAAEELAPLRRAGSWDWPTFTEAWARITRRVTLGDGARDDVGLTDELARLRGRANWAYLRRTDHDGRRRLLAAVQDHLDRAEPGSLAATVTAAAGGEHGADLDLPSQVAHWLFAWDAAGIATHRAAALLAGHPEHAAAVRAEVAAAVPGRPDLPLLRATVLESVRLWPTTLAVLRETTRPTDWGGRTAPAGTTFVLVSSLLHRDDEQLPEADRFVPRMWLDETAPAGTSASLRSMVPFSAGPARCPGRDLVLHTSSVVLAALLGPDEPVQTAGRSAPDTGPLPRTLDHTALRFALRPPS</sequence>
<dbReference type="InterPro" id="IPR001128">
    <property type="entry name" value="Cyt_P450"/>
</dbReference>
<dbReference type="SUPFAM" id="SSF48264">
    <property type="entry name" value="Cytochrome P450"/>
    <property type="match status" value="1"/>
</dbReference>
<evidence type="ECO:0000313" key="6">
    <source>
        <dbReference type="Proteomes" id="UP001373496"/>
    </source>
</evidence>
<name>A0ABU8E786_9ACTN</name>
<dbReference type="InterPro" id="IPR002403">
    <property type="entry name" value="Cyt_P450_E_grp-IV"/>
</dbReference>
<feature type="region of interest" description="Disordered" evidence="4">
    <location>
        <begin position="1"/>
        <end position="23"/>
    </location>
</feature>
<dbReference type="InterPro" id="IPR036396">
    <property type="entry name" value="Cyt_P450_sf"/>
</dbReference>
<evidence type="ECO:0000256" key="3">
    <source>
        <dbReference type="ARBA" id="ARBA00023004"/>
    </source>
</evidence>
<gene>
    <name evidence="5" type="ORF">UXQ13_13665</name>
</gene>
<dbReference type="Pfam" id="PF00067">
    <property type="entry name" value="p450"/>
    <property type="match status" value="1"/>
</dbReference>
<organism evidence="5 6">
    <name type="scientific">Klenkia terrae</name>
    <dbReference type="NCBI Taxonomy" id="1052259"/>
    <lineage>
        <taxon>Bacteria</taxon>
        <taxon>Bacillati</taxon>
        <taxon>Actinomycetota</taxon>
        <taxon>Actinomycetes</taxon>
        <taxon>Geodermatophilales</taxon>
        <taxon>Geodermatophilaceae</taxon>
        <taxon>Klenkia</taxon>
    </lineage>
</organism>
<dbReference type="PRINTS" id="PR00465">
    <property type="entry name" value="EP450IV"/>
</dbReference>
<evidence type="ECO:0000256" key="2">
    <source>
        <dbReference type="ARBA" id="ARBA00022723"/>
    </source>
</evidence>
<dbReference type="EMBL" id="JBAPLV010000014">
    <property type="protein sequence ID" value="MEI4279513.1"/>
    <property type="molecule type" value="Genomic_DNA"/>
</dbReference>
<keyword evidence="3" id="KW-0408">Iron</keyword>
<feature type="compositionally biased region" description="Basic and acidic residues" evidence="4">
    <location>
        <begin position="1"/>
        <end position="12"/>
    </location>
</feature>
<comment type="similarity">
    <text evidence="1">Belongs to the cytochrome P450 family.</text>
</comment>
<dbReference type="PANTHER" id="PTHR24305">
    <property type="entry name" value="CYTOCHROME P450"/>
    <property type="match status" value="1"/>
</dbReference>
<dbReference type="Gene3D" id="1.10.630.10">
    <property type="entry name" value="Cytochrome P450"/>
    <property type="match status" value="1"/>
</dbReference>
<keyword evidence="6" id="KW-1185">Reference proteome</keyword>
<reference evidence="5 6" key="1">
    <citation type="submission" date="2024-03" db="EMBL/GenBank/DDBJ databases">
        <title>Draft genome sequence of Klenkia terrae.</title>
        <authorList>
            <person name="Duangmal K."/>
            <person name="Chantavorakit T."/>
        </authorList>
    </citation>
    <scope>NUCLEOTIDE SEQUENCE [LARGE SCALE GENOMIC DNA]</scope>
    <source>
        <strain evidence="5 6">JCM 17786</strain>
    </source>
</reference>
<dbReference type="RefSeq" id="WP_225233566.1">
    <property type="nucleotide sequence ID" value="NZ_JBAPLV010000014.1"/>
</dbReference>
<accession>A0ABU8E786</accession>